<dbReference type="UniPathway" id="UPA00042">
    <property type="reaction ID" value="UER00497"/>
</dbReference>
<dbReference type="Gene3D" id="2.40.37.10">
    <property type="entry name" value="Lyase, Ornithine Decarboxylase, Chain A, domain 1"/>
    <property type="match status" value="1"/>
</dbReference>
<sequence>MSVQETTLEIHLDNLQHNVRQLKKHLKEGTRFLAVVKANSYGNSSVAVAQYLEKKDLADEFAVAFTSEGIELRKAGVTRPILIFHPQLVDFEDIVRYNLEPTLYSKRLITHFIDFAKEKQLHQYPFHLKCNSGMNRLGFSVEEIDEACELLKGHEELKVRTAFSHLLASEDLQARPFMEKQIALFKAFQKKLENHFSHKIIYHNCNTSGILNYPEAHFDMVRSGIGMYGFANDPRLQKDFKPITTLKSIISQIHTIQKGDYVGYNFGFQAQKPMEIATISVGHADGLNRIYGKEVGFVFIKDKKCPIVGNVCMDMIMVDITGLGCEEGEEVIIFDERHTSETLAESAKTISYELITSLSRRIKRVFIED</sequence>
<dbReference type="InterPro" id="IPR011079">
    <property type="entry name" value="Ala_racemase_C"/>
</dbReference>
<protein>
    <recommendedName>
        <fullName evidence="5">Alanine racemase</fullName>
        <ecNumber evidence="5">5.1.1.1</ecNumber>
    </recommendedName>
</protein>
<dbReference type="AlphaFoldDB" id="A0A250FQ79"/>
<comment type="cofactor">
    <cofactor evidence="2 5 6">
        <name>pyridoxal 5'-phosphate</name>
        <dbReference type="ChEBI" id="CHEBI:597326"/>
    </cofactor>
</comment>
<dbReference type="GO" id="GO:0005829">
    <property type="term" value="C:cytosol"/>
    <property type="evidence" value="ECO:0007669"/>
    <property type="project" value="TreeGrafter"/>
</dbReference>
<dbReference type="CDD" id="cd00430">
    <property type="entry name" value="PLPDE_III_AR"/>
    <property type="match status" value="1"/>
</dbReference>
<dbReference type="Pfam" id="PF01168">
    <property type="entry name" value="Ala_racemase_N"/>
    <property type="match status" value="1"/>
</dbReference>
<evidence type="ECO:0000256" key="6">
    <source>
        <dbReference type="PIRSR" id="PIRSR600821-50"/>
    </source>
</evidence>
<dbReference type="GeneID" id="84807532"/>
<dbReference type="EMBL" id="CP022386">
    <property type="protein sequence ID" value="ATA86218.1"/>
    <property type="molecule type" value="Genomic_DNA"/>
</dbReference>
<dbReference type="SUPFAM" id="SSF51419">
    <property type="entry name" value="PLP-binding barrel"/>
    <property type="match status" value="1"/>
</dbReference>
<keyword evidence="4 5" id="KW-0413">Isomerase</keyword>
<evidence type="ECO:0000256" key="7">
    <source>
        <dbReference type="PIRSR" id="PIRSR600821-52"/>
    </source>
</evidence>
<dbReference type="PANTHER" id="PTHR30511:SF0">
    <property type="entry name" value="ALANINE RACEMASE, CATABOLIC-RELATED"/>
    <property type="match status" value="1"/>
</dbReference>
<comment type="pathway">
    <text evidence="5">Amino-acid biosynthesis; D-alanine biosynthesis; D-alanine from L-alanine: step 1/1.</text>
</comment>
<dbReference type="Proteomes" id="UP000217250">
    <property type="component" value="Chromosome"/>
</dbReference>
<dbReference type="HAMAP" id="MF_01201">
    <property type="entry name" value="Ala_racemase"/>
    <property type="match status" value="1"/>
</dbReference>
<reference evidence="10" key="1">
    <citation type="submission" date="2017-06" db="EMBL/GenBank/DDBJ databases">
        <title>Capnocytophaga spp. assemblies.</title>
        <authorList>
            <person name="Gulvik C.A."/>
        </authorList>
    </citation>
    <scope>NUCLEOTIDE SEQUENCE [LARGE SCALE GENOMIC DNA]</scope>
    <source>
        <strain evidence="10">H1496</strain>
    </source>
</reference>
<dbReference type="InterPro" id="IPR029066">
    <property type="entry name" value="PLP-binding_barrel"/>
</dbReference>
<evidence type="ECO:0000256" key="2">
    <source>
        <dbReference type="ARBA" id="ARBA00001933"/>
    </source>
</evidence>
<dbReference type="InterPro" id="IPR000821">
    <property type="entry name" value="Ala_racemase"/>
</dbReference>
<accession>A0A250FQ79</accession>
<keyword evidence="3 5" id="KW-0663">Pyridoxal phosphate</keyword>
<dbReference type="EC" id="5.1.1.1" evidence="5"/>
<evidence type="ECO:0000313" key="10">
    <source>
        <dbReference type="Proteomes" id="UP000217250"/>
    </source>
</evidence>
<comment type="catalytic activity">
    <reaction evidence="1 5">
        <text>L-alanine = D-alanine</text>
        <dbReference type="Rhea" id="RHEA:20249"/>
        <dbReference type="ChEBI" id="CHEBI:57416"/>
        <dbReference type="ChEBI" id="CHEBI:57972"/>
        <dbReference type="EC" id="5.1.1.1"/>
    </reaction>
</comment>
<evidence type="ECO:0000256" key="4">
    <source>
        <dbReference type="ARBA" id="ARBA00023235"/>
    </source>
</evidence>
<proteinExistence type="inferred from homology"/>
<dbReference type="GO" id="GO:0030170">
    <property type="term" value="F:pyridoxal phosphate binding"/>
    <property type="evidence" value="ECO:0007669"/>
    <property type="project" value="UniProtKB-UniRule"/>
</dbReference>
<feature type="binding site" evidence="5 7">
    <location>
        <position position="313"/>
    </location>
    <ligand>
        <name>substrate</name>
    </ligand>
</feature>
<evidence type="ECO:0000256" key="3">
    <source>
        <dbReference type="ARBA" id="ARBA00022898"/>
    </source>
</evidence>
<dbReference type="SMART" id="SM01005">
    <property type="entry name" value="Ala_racemase_C"/>
    <property type="match status" value="1"/>
</dbReference>
<dbReference type="KEGG" id="cgh:CGC50_03030"/>
<dbReference type="GO" id="GO:0008784">
    <property type="term" value="F:alanine racemase activity"/>
    <property type="evidence" value="ECO:0007669"/>
    <property type="project" value="UniProtKB-UniRule"/>
</dbReference>
<evidence type="ECO:0000256" key="1">
    <source>
        <dbReference type="ARBA" id="ARBA00000316"/>
    </source>
</evidence>
<feature type="active site" description="Proton acceptor; specific for L-alanine" evidence="5">
    <location>
        <position position="264"/>
    </location>
</feature>
<name>A0A250FQ79_9FLAO</name>
<dbReference type="RefSeq" id="WP_095909628.1">
    <property type="nucleotide sequence ID" value="NZ_CAUSZE010000006.1"/>
</dbReference>
<evidence type="ECO:0000259" key="8">
    <source>
        <dbReference type="SMART" id="SM01005"/>
    </source>
</evidence>
<feature type="active site" description="Proton acceptor; specific for D-alanine" evidence="5">
    <location>
        <position position="37"/>
    </location>
</feature>
<dbReference type="FunFam" id="3.20.20.10:FF:000002">
    <property type="entry name" value="Alanine racemase"/>
    <property type="match status" value="1"/>
</dbReference>
<evidence type="ECO:0000313" key="9">
    <source>
        <dbReference type="EMBL" id="ATA86218.1"/>
    </source>
</evidence>
<dbReference type="GO" id="GO:0030632">
    <property type="term" value="P:D-alanine biosynthetic process"/>
    <property type="evidence" value="ECO:0007669"/>
    <property type="project" value="UniProtKB-UniRule"/>
</dbReference>
<dbReference type="SUPFAM" id="SSF50621">
    <property type="entry name" value="Alanine racemase C-terminal domain-like"/>
    <property type="match status" value="1"/>
</dbReference>
<dbReference type="Pfam" id="PF00842">
    <property type="entry name" value="Ala_racemase_C"/>
    <property type="match status" value="1"/>
</dbReference>
<dbReference type="PANTHER" id="PTHR30511">
    <property type="entry name" value="ALANINE RACEMASE"/>
    <property type="match status" value="1"/>
</dbReference>
<comment type="function">
    <text evidence="5">Catalyzes the interconversion of L-alanine and D-alanine. May also act on other amino acids.</text>
</comment>
<dbReference type="PRINTS" id="PR00992">
    <property type="entry name" value="ALARACEMASE"/>
</dbReference>
<organism evidence="9 10">
    <name type="scientific">Capnocytophaga gingivalis</name>
    <dbReference type="NCBI Taxonomy" id="1017"/>
    <lineage>
        <taxon>Bacteria</taxon>
        <taxon>Pseudomonadati</taxon>
        <taxon>Bacteroidota</taxon>
        <taxon>Flavobacteriia</taxon>
        <taxon>Flavobacteriales</taxon>
        <taxon>Flavobacteriaceae</taxon>
        <taxon>Capnocytophaga</taxon>
    </lineage>
</organism>
<dbReference type="NCBIfam" id="TIGR00492">
    <property type="entry name" value="alr"/>
    <property type="match status" value="1"/>
</dbReference>
<dbReference type="InterPro" id="IPR001608">
    <property type="entry name" value="Ala_racemase_N"/>
</dbReference>
<feature type="domain" description="Alanine racemase C-terminal" evidence="8">
    <location>
        <begin position="243"/>
        <end position="367"/>
    </location>
</feature>
<gene>
    <name evidence="9" type="primary">alr</name>
    <name evidence="9" type="ORF">CGC50_03030</name>
</gene>
<dbReference type="InterPro" id="IPR009006">
    <property type="entry name" value="Ala_racemase/Decarboxylase_C"/>
</dbReference>
<feature type="binding site" evidence="5 7">
    <location>
        <position position="136"/>
    </location>
    <ligand>
        <name>substrate</name>
    </ligand>
</feature>
<dbReference type="Gene3D" id="3.20.20.10">
    <property type="entry name" value="Alanine racemase"/>
    <property type="match status" value="1"/>
</dbReference>
<evidence type="ECO:0000256" key="5">
    <source>
        <dbReference type="HAMAP-Rule" id="MF_01201"/>
    </source>
</evidence>
<dbReference type="OrthoDB" id="9801978at2"/>
<feature type="modified residue" description="N6-(pyridoxal phosphate)lysine" evidence="5 6">
    <location>
        <position position="37"/>
    </location>
</feature>
<comment type="similarity">
    <text evidence="5">Belongs to the alanine racemase family.</text>
</comment>